<dbReference type="Pfam" id="PF08281">
    <property type="entry name" value="Sigma70_r4_2"/>
    <property type="match status" value="1"/>
</dbReference>
<dbReference type="InterPro" id="IPR036388">
    <property type="entry name" value="WH-like_DNA-bd_sf"/>
</dbReference>
<name>A0A315XY78_RUMFL</name>
<comment type="similarity">
    <text evidence="1">Belongs to the sigma-70 factor family. ECF subfamily.</text>
</comment>
<evidence type="ECO:0000256" key="2">
    <source>
        <dbReference type="ARBA" id="ARBA00023015"/>
    </source>
</evidence>
<dbReference type="GO" id="GO:0003677">
    <property type="term" value="F:DNA binding"/>
    <property type="evidence" value="ECO:0007669"/>
    <property type="project" value="UniProtKB-KW"/>
</dbReference>
<dbReference type="InterPro" id="IPR039425">
    <property type="entry name" value="RNA_pol_sigma-70-like"/>
</dbReference>
<dbReference type="AlphaFoldDB" id="A0A315XY78"/>
<keyword evidence="3" id="KW-0731">Sigma factor</keyword>
<evidence type="ECO:0000259" key="6">
    <source>
        <dbReference type="Pfam" id="PF04542"/>
    </source>
</evidence>
<evidence type="ECO:0000256" key="4">
    <source>
        <dbReference type="ARBA" id="ARBA00023125"/>
    </source>
</evidence>
<evidence type="ECO:0000256" key="5">
    <source>
        <dbReference type="ARBA" id="ARBA00023163"/>
    </source>
</evidence>
<accession>A0A315XY78</accession>
<organism evidence="8 9">
    <name type="scientific">Ruminococcus flavefaciens</name>
    <dbReference type="NCBI Taxonomy" id="1265"/>
    <lineage>
        <taxon>Bacteria</taxon>
        <taxon>Bacillati</taxon>
        <taxon>Bacillota</taxon>
        <taxon>Clostridia</taxon>
        <taxon>Eubacteriales</taxon>
        <taxon>Oscillospiraceae</taxon>
        <taxon>Ruminococcus</taxon>
    </lineage>
</organism>
<reference evidence="8 9" key="1">
    <citation type="submission" date="2018-05" db="EMBL/GenBank/DDBJ databases">
        <title>The Hungate 1000. A catalogue of reference genomes from the rumen microbiome.</title>
        <authorList>
            <person name="Kelly W."/>
        </authorList>
    </citation>
    <scope>NUCLEOTIDE SEQUENCE [LARGE SCALE GENOMIC DNA]</scope>
    <source>
        <strain evidence="8 9">SAb67</strain>
    </source>
</reference>
<sequence length="184" mass="21919">MDDASITELFRKRDERAIAELKKKYDKLCFYIAGNILSCREDIEECVNSAYYELWNKIPPDEPRDIRTYLCRTVKNKALDRYKYNSAEKRSSNFAVSLDELSECIPDFREGGGEEKALAEAISRFLRTQDELRRKVFVRRYWYGDSLAKIAEYYGIKERTAATYLFRTRKKLKEFLKKEGYQYE</sequence>
<dbReference type="RefSeq" id="WP_109726404.1">
    <property type="nucleotide sequence ID" value="NZ_QGDI01000006.1"/>
</dbReference>
<dbReference type="SUPFAM" id="SSF88659">
    <property type="entry name" value="Sigma3 and sigma4 domains of RNA polymerase sigma factors"/>
    <property type="match status" value="1"/>
</dbReference>
<comment type="caution">
    <text evidence="8">The sequence shown here is derived from an EMBL/GenBank/DDBJ whole genome shotgun (WGS) entry which is preliminary data.</text>
</comment>
<dbReference type="OrthoDB" id="9808901at2"/>
<dbReference type="Gene3D" id="1.10.1740.10">
    <property type="match status" value="1"/>
</dbReference>
<evidence type="ECO:0000256" key="3">
    <source>
        <dbReference type="ARBA" id="ARBA00023082"/>
    </source>
</evidence>
<evidence type="ECO:0000313" key="9">
    <source>
        <dbReference type="Proteomes" id="UP000245720"/>
    </source>
</evidence>
<feature type="domain" description="RNA polymerase sigma factor 70 region 4 type 2" evidence="7">
    <location>
        <begin position="130"/>
        <end position="172"/>
    </location>
</feature>
<dbReference type="InterPro" id="IPR013249">
    <property type="entry name" value="RNA_pol_sigma70_r4_t2"/>
</dbReference>
<dbReference type="Pfam" id="PF04542">
    <property type="entry name" value="Sigma70_r2"/>
    <property type="match status" value="1"/>
</dbReference>
<keyword evidence="2" id="KW-0805">Transcription regulation</keyword>
<dbReference type="Proteomes" id="UP000245720">
    <property type="component" value="Unassembled WGS sequence"/>
</dbReference>
<protein>
    <submittedName>
        <fullName evidence="8">RNA polymerase sigma-70 factor (ECF subfamily)</fullName>
    </submittedName>
</protein>
<dbReference type="NCBIfam" id="TIGR02937">
    <property type="entry name" value="sigma70-ECF"/>
    <property type="match status" value="1"/>
</dbReference>
<dbReference type="Gene3D" id="1.10.10.10">
    <property type="entry name" value="Winged helix-like DNA-binding domain superfamily/Winged helix DNA-binding domain"/>
    <property type="match status" value="1"/>
</dbReference>
<evidence type="ECO:0000259" key="7">
    <source>
        <dbReference type="Pfam" id="PF08281"/>
    </source>
</evidence>
<feature type="domain" description="RNA polymerase sigma-70 region 2" evidence="6">
    <location>
        <begin position="24"/>
        <end position="86"/>
    </location>
</feature>
<dbReference type="SUPFAM" id="SSF88946">
    <property type="entry name" value="Sigma2 domain of RNA polymerase sigma factors"/>
    <property type="match status" value="1"/>
</dbReference>
<gene>
    <name evidence="8" type="ORF">IE37_01618</name>
</gene>
<dbReference type="GO" id="GO:0006352">
    <property type="term" value="P:DNA-templated transcription initiation"/>
    <property type="evidence" value="ECO:0007669"/>
    <property type="project" value="InterPro"/>
</dbReference>
<dbReference type="PANTHER" id="PTHR43133">
    <property type="entry name" value="RNA POLYMERASE ECF-TYPE SIGMA FACTO"/>
    <property type="match status" value="1"/>
</dbReference>
<dbReference type="EMBL" id="QGDI01000006">
    <property type="protein sequence ID" value="PWJ12535.1"/>
    <property type="molecule type" value="Genomic_DNA"/>
</dbReference>
<dbReference type="InterPro" id="IPR013325">
    <property type="entry name" value="RNA_pol_sigma_r2"/>
</dbReference>
<evidence type="ECO:0000313" key="8">
    <source>
        <dbReference type="EMBL" id="PWJ12535.1"/>
    </source>
</evidence>
<keyword evidence="4" id="KW-0238">DNA-binding</keyword>
<dbReference type="InterPro" id="IPR014284">
    <property type="entry name" value="RNA_pol_sigma-70_dom"/>
</dbReference>
<proteinExistence type="inferred from homology"/>
<dbReference type="InterPro" id="IPR013324">
    <property type="entry name" value="RNA_pol_sigma_r3/r4-like"/>
</dbReference>
<dbReference type="InterPro" id="IPR007627">
    <property type="entry name" value="RNA_pol_sigma70_r2"/>
</dbReference>
<evidence type="ECO:0000256" key="1">
    <source>
        <dbReference type="ARBA" id="ARBA00010641"/>
    </source>
</evidence>
<keyword evidence="5" id="KW-0804">Transcription</keyword>
<dbReference type="GO" id="GO:0016987">
    <property type="term" value="F:sigma factor activity"/>
    <property type="evidence" value="ECO:0007669"/>
    <property type="project" value="UniProtKB-KW"/>
</dbReference>
<dbReference type="PANTHER" id="PTHR43133:SF8">
    <property type="entry name" value="RNA POLYMERASE SIGMA FACTOR HI_1459-RELATED"/>
    <property type="match status" value="1"/>
</dbReference>